<dbReference type="Proteomes" id="UP001163603">
    <property type="component" value="Chromosome 4"/>
</dbReference>
<sequence>MMRPIFCGNFEYDARQSDLERLFRRYGKVDRVDMKSVKSSIDKALQSVQFTVHEDGSSSCYVIVSNTSEYVTQKQHPSLVEFQWGIFLGYPYSRLMDALFRIPFPACDELPLLVLRKSHSHLQWHNHTTFFSLPFHSS</sequence>
<gene>
    <name evidence="1" type="ORF">Pint_17381</name>
</gene>
<organism evidence="1 2">
    <name type="scientific">Pistacia integerrima</name>
    <dbReference type="NCBI Taxonomy" id="434235"/>
    <lineage>
        <taxon>Eukaryota</taxon>
        <taxon>Viridiplantae</taxon>
        <taxon>Streptophyta</taxon>
        <taxon>Embryophyta</taxon>
        <taxon>Tracheophyta</taxon>
        <taxon>Spermatophyta</taxon>
        <taxon>Magnoliopsida</taxon>
        <taxon>eudicotyledons</taxon>
        <taxon>Gunneridae</taxon>
        <taxon>Pentapetalae</taxon>
        <taxon>rosids</taxon>
        <taxon>malvids</taxon>
        <taxon>Sapindales</taxon>
        <taxon>Anacardiaceae</taxon>
        <taxon>Pistacia</taxon>
    </lineage>
</organism>
<evidence type="ECO:0000313" key="1">
    <source>
        <dbReference type="EMBL" id="KAJ0042211.1"/>
    </source>
</evidence>
<evidence type="ECO:0000313" key="2">
    <source>
        <dbReference type="Proteomes" id="UP001163603"/>
    </source>
</evidence>
<keyword evidence="2" id="KW-1185">Reference proteome</keyword>
<proteinExistence type="predicted"/>
<protein>
    <submittedName>
        <fullName evidence="1">Uncharacterized protein</fullName>
    </submittedName>
</protein>
<accession>A0ACC0YV77</accession>
<dbReference type="EMBL" id="CM047739">
    <property type="protein sequence ID" value="KAJ0042211.1"/>
    <property type="molecule type" value="Genomic_DNA"/>
</dbReference>
<comment type="caution">
    <text evidence="1">The sequence shown here is derived from an EMBL/GenBank/DDBJ whole genome shotgun (WGS) entry which is preliminary data.</text>
</comment>
<name>A0ACC0YV77_9ROSI</name>
<reference evidence="2" key="1">
    <citation type="journal article" date="2023" name="G3 (Bethesda)">
        <title>Genome assembly and association tests identify interacting loci associated with vigor, precocity, and sex in interspecific pistachio rootstocks.</title>
        <authorList>
            <person name="Palmer W."/>
            <person name="Jacygrad E."/>
            <person name="Sagayaradj S."/>
            <person name="Cavanaugh K."/>
            <person name="Han R."/>
            <person name="Bertier L."/>
            <person name="Beede B."/>
            <person name="Kafkas S."/>
            <person name="Golino D."/>
            <person name="Preece J."/>
            <person name="Michelmore R."/>
        </authorList>
    </citation>
    <scope>NUCLEOTIDE SEQUENCE [LARGE SCALE GENOMIC DNA]</scope>
</reference>